<evidence type="ECO:0000256" key="6">
    <source>
        <dbReference type="ARBA" id="ARBA00023136"/>
    </source>
</evidence>
<dbReference type="SUPFAM" id="SSF161098">
    <property type="entry name" value="MetI-like"/>
    <property type="match status" value="1"/>
</dbReference>
<comment type="subcellular location">
    <subcellularLocation>
        <location evidence="1 7">Cell membrane</location>
        <topology evidence="1 7">Multi-pass membrane protein</topology>
    </subcellularLocation>
</comment>
<evidence type="ECO:0000259" key="8">
    <source>
        <dbReference type="PROSITE" id="PS50928"/>
    </source>
</evidence>
<dbReference type="CDD" id="cd06261">
    <property type="entry name" value="TM_PBP2"/>
    <property type="match status" value="1"/>
</dbReference>
<dbReference type="KEGG" id="rub:GBA63_11165"/>
<dbReference type="Pfam" id="PF00528">
    <property type="entry name" value="BPD_transp_1"/>
    <property type="match status" value="1"/>
</dbReference>
<feature type="domain" description="ABC transmembrane type-1" evidence="8">
    <location>
        <begin position="54"/>
        <end position="268"/>
    </location>
</feature>
<reference evidence="9 10" key="1">
    <citation type="submission" date="2019-10" db="EMBL/GenBank/DDBJ databases">
        <title>Rubrobacter sp nov SCSIO 52090 isolated from a deep-sea sediment in the South China Sea.</title>
        <authorList>
            <person name="Chen R.W."/>
        </authorList>
    </citation>
    <scope>NUCLEOTIDE SEQUENCE [LARGE SCALE GENOMIC DNA]</scope>
    <source>
        <strain evidence="9 10">SCSIO 52909</strain>
    </source>
</reference>
<dbReference type="InterPro" id="IPR000515">
    <property type="entry name" value="MetI-like"/>
</dbReference>
<dbReference type="InterPro" id="IPR051393">
    <property type="entry name" value="ABC_transporter_permease"/>
</dbReference>
<evidence type="ECO:0000313" key="9">
    <source>
        <dbReference type="EMBL" id="QIN85140.1"/>
    </source>
</evidence>
<keyword evidence="5 7" id="KW-1133">Transmembrane helix</keyword>
<keyword evidence="3" id="KW-1003">Cell membrane</keyword>
<dbReference type="AlphaFoldDB" id="A0A6G8QFA4"/>
<dbReference type="GO" id="GO:0005886">
    <property type="term" value="C:plasma membrane"/>
    <property type="evidence" value="ECO:0007669"/>
    <property type="project" value="UniProtKB-SubCell"/>
</dbReference>
<organism evidence="9 10">
    <name type="scientific">Rubrobacter tropicus</name>
    <dbReference type="NCBI Taxonomy" id="2653851"/>
    <lineage>
        <taxon>Bacteria</taxon>
        <taxon>Bacillati</taxon>
        <taxon>Actinomycetota</taxon>
        <taxon>Rubrobacteria</taxon>
        <taxon>Rubrobacterales</taxon>
        <taxon>Rubrobacteraceae</taxon>
        <taxon>Rubrobacter</taxon>
    </lineage>
</organism>
<feature type="transmembrane region" description="Helical" evidence="7">
    <location>
        <begin position="200"/>
        <end position="220"/>
    </location>
</feature>
<dbReference type="EMBL" id="CP045119">
    <property type="protein sequence ID" value="QIN85140.1"/>
    <property type="molecule type" value="Genomic_DNA"/>
</dbReference>
<dbReference type="InterPro" id="IPR035906">
    <property type="entry name" value="MetI-like_sf"/>
</dbReference>
<name>A0A6G8QFA4_9ACTN</name>
<evidence type="ECO:0000256" key="7">
    <source>
        <dbReference type="RuleBase" id="RU363032"/>
    </source>
</evidence>
<dbReference type="Gene3D" id="1.10.3720.10">
    <property type="entry name" value="MetI-like"/>
    <property type="match status" value="1"/>
</dbReference>
<evidence type="ECO:0000256" key="2">
    <source>
        <dbReference type="ARBA" id="ARBA00022448"/>
    </source>
</evidence>
<protein>
    <submittedName>
        <fullName evidence="9">ABC transporter permease subunit</fullName>
    </submittedName>
</protein>
<keyword evidence="6 7" id="KW-0472">Membrane</keyword>
<accession>A0A6G8QFA4</accession>
<evidence type="ECO:0000256" key="4">
    <source>
        <dbReference type="ARBA" id="ARBA00022692"/>
    </source>
</evidence>
<keyword evidence="10" id="KW-1185">Reference proteome</keyword>
<evidence type="ECO:0000256" key="5">
    <source>
        <dbReference type="ARBA" id="ARBA00022989"/>
    </source>
</evidence>
<keyword evidence="4 7" id="KW-0812">Transmembrane</keyword>
<feature type="transmembrane region" description="Helical" evidence="7">
    <location>
        <begin position="247"/>
        <end position="271"/>
    </location>
</feature>
<sequence length="278" mass="30838">MLPLILVNVLVILGPSVATVYYSFTEWSGIGPAEWVGLQNYTDILRDTDFWSALGNNLLWTAIFLTVPIAMGLGGAFLLSQITRFQMIFRVLYFIPYVMASVVNAALWQNILDPDRGIGSTLANFGIPWLEGVSFFGSERLALPAVAFVDNWHWWGFVVLLFLTALQSVDRELYEAAKMDGAGRWQQFVNVTIPGIRATLVFVVLMTIIGSLLVFDYVYIITQGGPAGASEVVGTLMYKEAFGRFEAGYAAALGLGMSFMSGLIVLIFVYLRRRGWEI</sequence>
<gene>
    <name evidence="9" type="ORF">GBA63_11165</name>
</gene>
<feature type="transmembrane region" description="Helical" evidence="7">
    <location>
        <begin position="58"/>
        <end position="79"/>
    </location>
</feature>
<evidence type="ECO:0000256" key="1">
    <source>
        <dbReference type="ARBA" id="ARBA00004651"/>
    </source>
</evidence>
<feature type="transmembrane region" description="Helical" evidence="7">
    <location>
        <begin position="91"/>
        <end position="111"/>
    </location>
</feature>
<comment type="similarity">
    <text evidence="7">Belongs to the binding-protein-dependent transport system permease family.</text>
</comment>
<evidence type="ECO:0000256" key="3">
    <source>
        <dbReference type="ARBA" id="ARBA00022475"/>
    </source>
</evidence>
<dbReference type="PANTHER" id="PTHR30193">
    <property type="entry name" value="ABC TRANSPORTER PERMEASE PROTEIN"/>
    <property type="match status" value="1"/>
</dbReference>
<evidence type="ECO:0000313" key="10">
    <source>
        <dbReference type="Proteomes" id="UP000501452"/>
    </source>
</evidence>
<dbReference type="PANTHER" id="PTHR30193:SF37">
    <property type="entry name" value="INNER MEMBRANE ABC TRANSPORTER PERMEASE PROTEIN YCJO"/>
    <property type="match status" value="1"/>
</dbReference>
<dbReference type="PROSITE" id="PS50928">
    <property type="entry name" value="ABC_TM1"/>
    <property type="match status" value="1"/>
</dbReference>
<dbReference type="Proteomes" id="UP000501452">
    <property type="component" value="Chromosome"/>
</dbReference>
<feature type="transmembrane region" description="Helical" evidence="7">
    <location>
        <begin position="152"/>
        <end position="169"/>
    </location>
</feature>
<keyword evidence="2 7" id="KW-0813">Transport</keyword>
<proteinExistence type="inferred from homology"/>
<dbReference type="GO" id="GO:0055085">
    <property type="term" value="P:transmembrane transport"/>
    <property type="evidence" value="ECO:0007669"/>
    <property type="project" value="InterPro"/>
</dbReference>